<feature type="chain" id="PRO_5021428526" evidence="1">
    <location>
        <begin position="25"/>
        <end position="117"/>
    </location>
</feature>
<protein>
    <submittedName>
        <fullName evidence="2">Uncharacterized protein</fullName>
    </submittedName>
</protein>
<dbReference type="RefSeq" id="WP_141151065.1">
    <property type="nucleotide sequence ID" value="NZ_VHLG01000021.1"/>
</dbReference>
<dbReference type="OrthoDB" id="8277777at2"/>
<evidence type="ECO:0000313" key="2">
    <source>
        <dbReference type="EMBL" id="TPW26964.1"/>
    </source>
</evidence>
<reference evidence="2 3" key="1">
    <citation type="submission" date="2019-06" db="EMBL/GenBank/DDBJ databases">
        <authorList>
            <person name="Li M."/>
        </authorList>
    </citation>
    <scope>NUCLEOTIDE SEQUENCE [LARGE SCALE GENOMIC DNA]</scope>
    <source>
        <strain evidence="2 3">BGMRC2036</strain>
    </source>
</reference>
<dbReference type="Proteomes" id="UP000318801">
    <property type="component" value="Unassembled WGS sequence"/>
</dbReference>
<evidence type="ECO:0000313" key="3">
    <source>
        <dbReference type="Proteomes" id="UP000318801"/>
    </source>
</evidence>
<organism evidence="2 3">
    <name type="scientific">Martelella alba</name>
    <dbReference type="NCBI Taxonomy" id="2590451"/>
    <lineage>
        <taxon>Bacteria</taxon>
        <taxon>Pseudomonadati</taxon>
        <taxon>Pseudomonadota</taxon>
        <taxon>Alphaproteobacteria</taxon>
        <taxon>Hyphomicrobiales</taxon>
        <taxon>Aurantimonadaceae</taxon>
        <taxon>Martelella</taxon>
    </lineage>
</organism>
<keyword evidence="1" id="KW-0732">Signal</keyword>
<keyword evidence="3" id="KW-1185">Reference proteome</keyword>
<dbReference type="AlphaFoldDB" id="A0A506U1R0"/>
<dbReference type="EMBL" id="VHLG01000021">
    <property type="protein sequence ID" value="TPW26964.1"/>
    <property type="molecule type" value="Genomic_DNA"/>
</dbReference>
<name>A0A506U1R0_9HYPH</name>
<proteinExistence type="predicted"/>
<feature type="signal peptide" evidence="1">
    <location>
        <begin position="1"/>
        <end position="24"/>
    </location>
</feature>
<gene>
    <name evidence="2" type="ORF">FJU08_21255</name>
</gene>
<comment type="caution">
    <text evidence="2">The sequence shown here is derived from an EMBL/GenBank/DDBJ whole genome shotgun (WGS) entry which is preliminary data.</text>
</comment>
<accession>A0A506U1R0</accession>
<sequence>MNRISKILIASAFATMSFAGASYAADGVAMNWPAHLDETLATFDQSFNVKSLSDTNNDDDFADVDGFPLSSGAVQQVQAAIRANEPLMLRMDERGIDVNDVVNAQRAADGSMTFWLR</sequence>
<evidence type="ECO:0000256" key="1">
    <source>
        <dbReference type="SAM" id="SignalP"/>
    </source>
</evidence>